<evidence type="ECO:0000259" key="6">
    <source>
        <dbReference type="PROSITE" id="PS50048"/>
    </source>
</evidence>
<evidence type="ECO:0000256" key="4">
    <source>
        <dbReference type="ARBA" id="ARBA00023242"/>
    </source>
</evidence>
<sequence length="76" mass="8397">KMNSIKTQKRRSSCDACGASKLRCDRSQPACGRCVALKQNCVYGISRYKGRPKKNLWDISQGSPLKTSTSPSSEEN</sequence>
<dbReference type="GO" id="GO:0008270">
    <property type="term" value="F:zinc ion binding"/>
    <property type="evidence" value="ECO:0007669"/>
    <property type="project" value="InterPro"/>
</dbReference>
<dbReference type="GO" id="GO:0003677">
    <property type="term" value="F:DNA binding"/>
    <property type="evidence" value="ECO:0007669"/>
    <property type="project" value="UniProtKB-KW"/>
</dbReference>
<dbReference type="InterPro" id="IPR001138">
    <property type="entry name" value="Zn2Cys6_DnaBD"/>
</dbReference>
<dbReference type="InterPro" id="IPR050675">
    <property type="entry name" value="OAF3"/>
</dbReference>
<dbReference type="Gene3D" id="4.10.240.10">
    <property type="entry name" value="Zn(2)-C6 fungal-type DNA-binding domain"/>
    <property type="match status" value="1"/>
</dbReference>
<dbReference type="AlphaFoldDB" id="E3R142"/>
<keyword evidence="2" id="KW-0238">DNA-binding</keyword>
<organism evidence="8">
    <name type="scientific">Colletotrichum graminicola (strain M1.001 / M2 / FGSC 10212)</name>
    <name type="common">Maize anthracnose fungus</name>
    <name type="synonym">Glomerella graminicola</name>
    <dbReference type="NCBI Taxonomy" id="645133"/>
    <lineage>
        <taxon>Eukaryota</taxon>
        <taxon>Fungi</taxon>
        <taxon>Dikarya</taxon>
        <taxon>Ascomycota</taxon>
        <taxon>Pezizomycotina</taxon>
        <taxon>Sordariomycetes</taxon>
        <taxon>Hypocreomycetidae</taxon>
        <taxon>Glomerellales</taxon>
        <taxon>Glomerellaceae</taxon>
        <taxon>Colletotrichum</taxon>
        <taxon>Colletotrichum graminicola species complex</taxon>
    </lineage>
</organism>
<keyword evidence="1" id="KW-0805">Transcription regulation</keyword>
<dbReference type="PANTHER" id="PTHR31069">
    <property type="entry name" value="OLEATE-ACTIVATED TRANSCRIPTION FACTOR 1-RELATED"/>
    <property type="match status" value="1"/>
</dbReference>
<keyword evidence="3" id="KW-0804">Transcription</keyword>
<feature type="compositionally biased region" description="Polar residues" evidence="5">
    <location>
        <begin position="58"/>
        <end position="76"/>
    </location>
</feature>
<dbReference type="SUPFAM" id="SSF57701">
    <property type="entry name" value="Zn2/Cys6 DNA-binding domain"/>
    <property type="match status" value="1"/>
</dbReference>
<name>E3R142_COLGM</name>
<evidence type="ECO:0000313" key="7">
    <source>
        <dbReference type="EMBL" id="EFQ36830.1"/>
    </source>
</evidence>
<feature type="non-terminal residue" evidence="7">
    <location>
        <position position="76"/>
    </location>
</feature>
<keyword evidence="8" id="KW-1185">Reference proteome</keyword>
<dbReference type="VEuPathDB" id="FungiDB:GLRG_11977"/>
<dbReference type="SMART" id="SM00066">
    <property type="entry name" value="GAL4"/>
    <property type="match status" value="1"/>
</dbReference>
<feature type="non-terminal residue" evidence="7">
    <location>
        <position position="1"/>
    </location>
</feature>
<keyword evidence="4" id="KW-0539">Nucleus</keyword>
<dbReference type="HOGENOM" id="CLU_2661161_0_0_1"/>
<dbReference type="EMBL" id="GG697601">
    <property type="protein sequence ID" value="EFQ36830.1"/>
    <property type="molecule type" value="Genomic_DNA"/>
</dbReference>
<evidence type="ECO:0000256" key="3">
    <source>
        <dbReference type="ARBA" id="ARBA00023163"/>
    </source>
</evidence>
<dbReference type="PANTHER" id="PTHR31069:SF31">
    <property type="entry name" value="MONODICTYPHENONE CLUSTER TRANSCRIPTION FACTOR-RELATED"/>
    <property type="match status" value="1"/>
</dbReference>
<dbReference type="OrthoDB" id="2328572at2759"/>
<dbReference type="PROSITE" id="PS50048">
    <property type="entry name" value="ZN2_CY6_FUNGAL_2"/>
    <property type="match status" value="1"/>
</dbReference>
<dbReference type="RefSeq" id="XP_008100850.1">
    <property type="nucleotide sequence ID" value="XM_008102659.1"/>
</dbReference>
<dbReference type="Pfam" id="PF00172">
    <property type="entry name" value="Zn_clus"/>
    <property type="match status" value="1"/>
</dbReference>
<dbReference type="Proteomes" id="UP000008782">
    <property type="component" value="Unassembled WGS sequence"/>
</dbReference>
<feature type="region of interest" description="Disordered" evidence="5">
    <location>
        <begin position="54"/>
        <end position="76"/>
    </location>
</feature>
<dbReference type="PRINTS" id="PR00755">
    <property type="entry name" value="AFLATOXINBRP"/>
</dbReference>
<evidence type="ECO:0000313" key="8">
    <source>
        <dbReference type="Proteomes" id="UP000008782"/>
    </source>
</evidence>
<gene>
    <name evidence="7" type="ORF">GLRG_11977</name>
</gene>
<evidence type="ECO:0000256" key="5">
    <source>
        <dbReference type="SAM" id="MobiDB-lite"/>
    </source>
</evidence>
<accession>E3R142</accession>
<dbReference type="GeneID" id="24417340"/>
<protein>
    <recommendedName>
        <fullName evidence="6">Zn(2)-C6 fungal-type domain-containing protein</fullName>
    </recommendedName>
</protein>
<evidence type="ECO:0000256" key="2">
    <source>
        <dbReference type="ARBA" id="ARBA00023125"/>
    </source>
</evidence>
<reference evidence="8" key="1">
    <citation type="journal article" date="2012" name="Nat. Genet.">
        <title>Lifestyle transitions in plant pathogenic Colletotrichum fungi deciphered by genome and transcriptome analyses.</title>
        <authorList>
            <person name="O'Connell R.J."/>
            <person name="Thon M.R."/>
            <person name="Hacquard S."/>
            <person name="Amyotte S.G."/>
            <person name="Kleemann J."/>
            <person name="Torres M.F."/>
            <person name="Damm U."/>
            <person name="Buiate E.A."/>
            <person name="Epstein L."/>
            <person name="Alkan N."/>
            <person name="Altmueller J."/>
            <person name="Alvarado-Balderrama L."/>
            <person name="Bauser C.A."/>
            <person name="Becker C."/>
            <person name="Birren B.W."/>
            <person name="Chen Z."/>
            <person name="Choi J."/>
            <person name="Crouch J.A."/>
            <person name="Duvick J.P."/>
            <person name="Farman M.A."/>
            <person name="Gan P."/>
            <person name="Heiman D."/>
            <person name="Henrissat B."/>
            <person name="Howard R.J."/>
            <person name="Kabbage M."/>
            <person name="Koch C."/>
            <person name="Kracher B."/>
            <person name="Kubo Y."/>
            <person name="Law A.D."/>
            <person name="Lebrun M.-H."/>
            <person name="Lee Y.-H."/>
            <person name="Miyara I."/>
            <person name="Moore N."/>
            <person name="Neumann U."/>
            <person name="Nordstroem K."/>
            <person name="Panaccione D.G."/>
            <person name="Panstruga R."/>
            <person name="Place M."/>
            <person name="Proctor R.H."/>
            <person name="Prusky D."/>
            <person name="Rech G."/>
            <person name="Reinhardt R."/>
            <person name="Rollins J.A."/>
            <person name="Rounsley S."/>
            <person name="Schardl C.L."/>
            <person name="Schwartz D.C."/>
            <person name="Shenoy N."/>
            <person name="Shirasu K."/>
            <person name="Sikhakolli U.R."/>
            <person name="Stueber K."/>
            <person name="Sukno S.A."/>
            <person name="Sweigard J.A."/>
            <person name="Takano Y."/>
            <person name="Takahara H."/>
            <person name="Trail F."/>
            <person name="van der Does H.C."/>
            <person name="Voll L.M."/>
            <person name="Will I."/>
            <person name="Young S."/>
            <person name="Zeng Q."/>
            <person name="Zhang J."/>
            <person name="Zhou S."/>
            <person name="Dickman M.B."/>
            <person name="Schulze-Lefert P."/>
            <person name="Ver Loren van Themaat E."/>
            <person name="Ma L.-J."/>
            <person name="Vaillancourt L.J."/>
        </authorList>
    </citation>
    <scope>NUCLEOTIDE SEQUENCE [LARGE SCALE GENOMIC DNA]</scope>
    <source>
        <strain evidence="8">M1.001 / M2 / FGSC 10212</strain>
    </source>
</reference>
<dbReference type="CDD" id="cd00067">
    <property type="entry name" value="GAL4"/>
    <property type="match status" value="1"/>
</dbReference>
<feature type="domain" description="Zn(2)-C6 fungal-type" evidence="6">
    <location>
        <begin position="13"/>
        <end position="43"/>
    </location>
</feature>
<dbReference type="GO" id="GO:0000981">
    <property type="term" value="F:DNA-binding transcription factor activity, RNA polymerase II-specific"/>
    <property type="evidence" value="ECO:0007669"/>
    <property type="project" value="InterPro"/>
</dbReference>
<dbReference type="InterPro" id="IPR036864">
    <property type="entry name" value="Zn2-C6_fun-type_DNA-bd_sf"/>
</dbReference>
<evidence type="ECO:0000256" key="1">
    <source>
        <dbReference type="ARBA" id="ARBA00023015"/>
    </source>
</evidence>
<proteinExistence type="predicted"/>